<sequence length="708" mass="80372">MTTSDRFVGYVEANPNEPFVLHLLEDYESYSESPRDVNVVDNTETSASTAARTLTQQLRTLDAILSESPFDPVTNPDVNQWAMRLRETMTNLNVAFAEAAVNPEQHEDGGPTAGDANGENPNGTRPSGDHSPRGRRDPTPPRPANRDLRDHLDYRRRDRRDRDNNRCRSPSRRGDNTAAQRHRHHTPPRQRRDDSRGGAPNEDQDRRAHSGHRNDANNDNRRDQGANRRDQEQNCGNRRDRNSRSPALGRDRGRDHRSRSRAPEPSNPSSSSSSSSDQPPRLRQHRGPPFAIRHRCRAFTLELRDVRWPEKFRPGAIEKYDGSTDPEEFLQVYSTILYAASADNNMLANYLPAALKGSTRSWLVHLPSRSISSSEDLWQQFVANFQGTYKRHAIEDDLHALTQNQGESSRDYIRRFNECKNMIPEITDASVIRAFKSGVRDRYTTQELATRRITSAQKLFEIIDRCAHADDALRREEGKSKTSEEKRSSNKDAPESSKKRSRKSGKRKPSGEVLAAEQTDMVEQCSVTSGASTLFYSKCQDQKGQSLSRAMLNWQCSVTSGASTWLSILPTHPPQPSSPRKYRMKLNPEKCTFGVSSGRLLGFLVSGQGIEANPEKVKAIENMKLPTRLKEVQRLMGCMASLSRFVARMGEQGQAFFAVLKKQEKFKWTQAAKNAFIMLKRYLSNPLYSVLLKLMKNYFYISLLHLIL</sequence>
<dbReference type="SUPFAM" id="SSF56672">
    <property type="entry name" value="DNA/RNA polymerases"/>
    <property type="match status" value="1"/>
</dbReference>
<dbReference type="PANTHER" id="PTHR33223:SF8">
    <property type="entry name" value="OS04G0172440 PROTEIN"/>
    <property type="match status" value="1"/>
</dbReference>
<feature type="compositionally biased region" description="Basic residues" evidence="1">
    <location>
        <begin position="282"/>
        <end position="291"/>
    </location>
</feature>
<accession>Q2QQP8</accession>
<gene>
    <name evidence="3" type="ordered locus">LOC_Os12g30290</name>
</gene>
<feature type="compositionally biased region" description="Basic and acidic residues" evidence="1">
    <location>
        <begin position="203"/>
        <end position="254"/>
    </location>
</feature>
<dbReference type="InterPro" id="IPR005162">
    <property type="entry name" value="Retrotrans_gag_dom"/>
</dbReference>
<feature type="compositionally biased region" description="Basic residues" evidence="1">
    <location>
        <begin position="180"/>
        <end position="189"/>
    </location>
</feature>
<dbReference type="AlphaFoldDB" id="Q2QQP8"/>
<reference evidence="3" key="3">
    <citation type="submission" date="2006-01" db="EMBL/GenBank/DDBJ databases">
        <authorList>
            <person name="Buell R."/>
        </authorList>
    </citation>
    <scope>NUCLEOTIDE SEQUENCE</scope>
</reference>
<dbReference type="Gene3D" id="3.30.70.270">
    <property type="match status" value="2"/>
</dbReference>
<feature type="compositionally biased region" description="Basic residues" evidence="1">
    <location>
        <begin position="499"/>
        <end position="508"/>
    </location>
</feature>
<reference evidence="3" key="1">
    <citation type="journal article" date="2005" name="BMC Biol.">
        <title>The sequence of rice chromosomes 11 and 12, rich in disease resistance genes and recent gene duplications.</title>
        <authorList>
            <consortium name="The rice chromosomes 11 and 12 sequencing consortia"/>
        </authorList>
    </citation>
    <scope>NUCLEOTIDE SEQUENCE [LARGE SCALE GENOMIC DNA]</scope>
</reference>
<evidence type="ECO:0000313" key="3">
    <source>
        <dbReference type="EMBL" id="ABA98553.1"/>
    </source>
</evidence>
<proteinExistence type="predicted"/>
<feature type="compositionally biased region" description="Low complexity" evidence="1">
    <location>
        <begin position="263"/>
        <end position="281"/>
    </location>
</feature>
<dbReference type="EMBL" id="DP000011">
    <property type="protein sequence ID" value="ABA98553.1"/>
    <property type="molecule type" value="Genomic_DNA"/>
</dbReference>
<evidence type="ECO:0000256" key="1">
    <source>
        <dbReference type="SAM" id="MobiDB-lite"/>
    </source>
</evidence>
<name>Q2QQP8_ORYSJ</name>
<organism evidence="3">
    <name type="scientific">Oryza sativa subsp. japonica</name>
    <name type="common">Rice</name>
    <dbReference type="NCBI Taxonomy" id="39947"/>
    <lineage>
        <taxon>Eukaryota</taxon>
        <taxon>Viridiplantae</taxon>
        <taxon>Streptophyta</taxon>
        <taxon>Embryophyta</taxon>
        <taxon>Tracheophyta</taxon>
        <taxon>Spermatophyta</taxon>
        <taxon>Magnoliopsida</taxon>
        <taxon>Liliopsida</taxon>
        <taxon>Poales</taxon>
        <taxon>Poaceae</taxon>
        <taxon>BOP clade</taxon>
        <taxon>Oryzoideae</taxon>
        <taxon>Oryzeae</taxon>
        <taxon>Oryzinae</taxon>
        <taxon>Oryza</taxon>
        <taxon>Oryza sativa</taxon>
    </lineage>
</organism>
<feature type="region of interest" description="Disordered" evidence="1">
    <location>
        <begin position="473"/>
        <end position="517"/>
    </location>
</feature>
<feature type="domain" description="Retrotransposon gag" evidence="2">
    <location>
        <begin position="352"/>
        <end position="440"/>
    </location>
</feature>
<reference evidence="3" key="2">
    <citation type="submission" date="2005-04" db="EMBL/GenBank/DDBJ databases">
        <authorList>
            <person name="Buell C.R."/>
            <person name="Wing R.A."/>
            <person name="McCombie W.A."/>
            <person name="Ouyang S."/>
        </authorList>
    </citation>
    <scope>NUCLEOTIDE SEQUENCE</scope>
</reference>
<protein>
    <submittedName>
        <fullName evidence="3">Retrotransposon protein, putative, unclassified</fullName>
    </submittedName>
</protein>
<dbReference type="InterPro" id="IPR043128">
    <property type="entry name" value="Rev_trsase/Diguanyl_cyclase"/>
</dbReference>
<feature type="compositionally biased region" description="Basic and acidic residues" evidence="1">
    <location>
        <begin position="127"/>
        <end position="166"/>
    </location>
</feature>
<dbReference type="Pfam" id="PF03732">
    <property type="entry name" value="Retrotrans_gag"/>
    <property type="match status" value="1"/>
</dbReference>
<evidence type="ECO:0000259" key="2">
    <source>
        <dbReference type="Pfam" id="PF03732"/>
    </source>
</evidence>
<feature type="region of interest" description="Disordered" evidence="1">
    <location>
        <begin position="104"/>
        <end position="291"/>
    </location>
</feature>
<feature type="compositionally biased region" description="Basic and acidic residues" evidence="1">
    <location>
        <begin position="473"/>
        <end position="498"/>
    </location>
</feature>
<dbReference type="PANTHER" id="PTHR33223">
    <property type="entry name" value="CCHC-TYPE DOMAIN-CONTAINING PROTEIN"/>
    <property type="match status" value="1"/>
</dbReference>
<dbReference type="InterPro" id="IPR043502">
    <property type="entry name" value="DNA/RNA_pol_sf"/>
</dbReference>